<proteinExistence type="predicted"/>
<sequence length="117" mass="13290">MTSIKSFWEKFNKEWDAINRSTLIFLGDASLVGGISAYKLYINRNIHATGMRFAHLAPPNSIYVRLKAGVYTVVLREYGAMKPDRRESNVLNIDIHDNEQIIICASLRDGQLILSFS</sequence>
<organism evidence="1 2">
    <name type="scientific">Nostoc spongiaeforme FACHB-130</name>
    <dbReference type="NCBI Taxonomy" id="1357510"/>
    <lineage>
        <taxon>Bacteria</taxon>
        <taxon>Bacillati</taxon>
        <taxon>Cyanobacteriota</taxon>
        <taxon>Cyanophyceae</taxon>
        <taxon>Nostocales</taxon>
        <taxon>Nostocaceae</taxon>
        <taxon>Nostoc</taxon>
    </lineage>
</organism>
<reference evidence="1 2" key="1">
    <citation type="journal article" date="2020" name="ISME J.">
        <title>Comparative genomics reveals insights into cyanobacterial evolution and habitat adaptation.</title>
        <authorList>
            <person name="Chen M.Y."/>
            <person name="Teng W.K."/>
            <person name="Zhao L."/>
            <person name="Hu C.X."/>
            <person name="Zhou Y.K."/>
            <person name="Han B.P."/>
            <person name="Song L.R."/>
            <person name="Shu W.S."/>
        </authorList>
    </citation>
    <scope>NUCLEOTIDE SEQUENCE [LARGE SCALE GENOMIC DNA]</scope>
    <source>
        <strain evidence="1 2">FACHB-130</strain>
    </source>
</reference>
<protein>
    <submittedName>
        <fullName evidence="1">Uncharacterized protein</fullName>
    </submittedName>
</protein>
<gene>
    <name evidence="1" type="ORF">H6G74_24820</name>
</gene>
<keyword evidence="2" id="KW-1185">Reference proteome</keyword>
<dbReference type="EMBL" id="JACJTB010000044">
    <property type="protein sequence ID" value="MBD2597521.1"/>
    <property type="molecule type" value="Genomic_DNA"/>
</dbReference>
<evidence type="ECO:0000313" key="1">
    <source>
        <dbReference type="EMBL" id="MBD2597521.1"/>
    </source>
</evidence>
<dbReference type="RefSeq" id="WP_190970163.1">
    <property type="nucleotide sequence ID" value="NZ_JACJTB010000044.1"/>
</dbReference>
<accession>A0ABR8G2R2</accession>
<name>A0ABR8G2R2_9NOSO</name>
<evidence type="ECO:0000313" key="2">
    <source>
        <dbReference type="Proteomes" id="UP000603457"/>
    </source>
</evidence>
<comment type="caution">
    <text evidence="1">The sequence shown here is derived from an EMBL/GenBank/DDBJ whole genome shotgun (WGS) entry which is preliminary data.</text>
</comment>
<dbReference type="Proteomes" id="UP000603457">
    <property type="component" value="Unassembled WGS sequence"/>
</dbReference>